<dbReference type="Gene3D" id="1.25.40.10">
    <property type="entry name" value="Tetratricopeptide repeat domain"/>
    <property type="match status" value="1"/>
</dbReference>
<keyword evidence="4" id="KW-1185">Reference proteome</keyword>
<accession>A0A200Q4F0</accession>
<evidence type="ECO:0000313" key="4">
    <source>
        <dbReference type="Proteomes" id="UP000195402"/>
    </source>
</evidence>
<reference evidence="3 4" key="1">
    <citation type="journal article" date="2017" name="Mol. Plant">
        <title>The Genome of Medicinal Plant Macleaya cordata Provides New Insights into Benzylisoquinoline Alkaloids Metabolism.</title>
        <authorList>
            <person name="Liu X."/>
            <person name="Liu Y."/>
            <person name="Huang P."/>
            <person name="Ma Y."/>
            <person name="Qing Z."/>
            <person name="Tang Q."/>
            <person name="Cao H."/>
            <person name="Cheng P."/>
            <person name="Zheng Y."/>
            <person name="Yuan Z."/>
            <person name="Zhou Y."/>
            <person name="Liu J."/>
            <person name="Tang Z."/>
            <person name="Zhuo Y."/>
            <person name="Zhang Y."/>
            <person name="Yu L."/>
            <person name="Huang J."/>
            <person name="Yang P."/>
            <person name="Peng Q."/>
            <person name="Zhang J."/>
            <person name="Jiang W."/>
            <person name="Zhang Z."/>
            <person name="Lin K."/>
            <person name="Ro D.K."/>
            <person name="Chen X."/>
            <person name="Xiong X."/>
            <person name="Shang Y."/>
            <person name="Huang S."/>
            <person name="Zeng J."/>
        </authorList>
    </citation>
    <scope>NUCLEOTIDE SEQUENCE [LARGE SCALE GENOMIC DNA]</scope>
    <source>
        <strain evidence="4">cv. BLH2017</strain>
        <tissue evidence="3">Root</tissue>
    </source>
</reference>
<protein>
    <submittedName>
        <fullName evidence="3">Pentatricopeptide repeat</fullName>
    </submittedName>
</protein>
<dbReference type="InterPro" id="IPR046960">
    <property type="entry name" value="PPR_At4g14850-like_plant"/>
</dbReference>
<dbReference type="Proteomes" id="UP000195402">
    <property type="component" value="Unassembled WGS sequence"/>
</dbReference>
<evidence type="ECO:0000313" key="3">
    <source>
        <dbReference type="EMBL" id="OVA05267.1"/>
    </source>
</evidence>
<feature type="repeat" description="PPR" evidence="2">
    <location>
        <begin position="48"/>
        <end position="82"/>
    </location>
</feature>
<gene>
    <name evidence="3" type="ORF">BVC80_6845g2</name>
</gene>
<dbReference type="GO" id="GO:0009451">
    <property type="term" value="P:RNA modification"/>
    <property type="evidence" value="ECO:0007669"/>
    <property type="project" value="InterPro"/>
</dbReference>
<dbReference type="InterPro" id="IPR002885">
    <property type="entry name" value="PPR_rpt"/>
</dbReference>
<dbReference type="AlphaFoldDB" id="A0A200Q4F0"/>
<dbReference type="GO" id="GO:0003723">
    <property type="term" value="F:RNA binding"/>
    <property type="evidence" value="ECO:0007669"/>
    <property type="project" value="InterPro"/>
</dbReference>
<dbReference type="OrthoDB" id="428658at2759"/>
<comment type="caution">
    <text evidence="3">The sequence shown here is derived from an EMBL/GenBank/DDBJ whole genome shotgun (WGS) entry which is preliminary data.</text>
</comment>
<keyword evidence="1" id="KW-0677">Repeat</keyword>
<proteinExistence type="predicted"/>
<dbReference type="InParanoid" id="A0A200Q4F0"/>
<organism evidence="3 4">
    <name type="scientific">Macleaya cordata</name>
    <name type="common">Five-seeded plume-poppy</name>
    <name type="synonym">Bocconia cordata</name>
    <dbReference type="NCBI Taxonomy" id="56857"/>
    <lineage>
        <taxon>Eukaryota</taxon>
        <taxon>Viridiplantae</taxon>
        <taxon>Streptophyta</taxon>
        <taxon>Embryophyta</taxon>
        <taxon>Tracheophyta</taxon>
        <taxon>Spermatophyta</taxon>
        <taxon>Magnoliopsida</taxon>
        <taxon>Ranunculales</taxon>
        <taxon>Papaveraceae</taxon>
        <taxon>Papaveroideae</taxon>
        <taxon>Macleaya</taxon>
    </lineage>
</organism>
<dbReference type="InterPro" id="IPR011990">
    <property type="entry name" value="TPR-like_helical_dom_sf"/>
</dbReference>
<dbReference type="OMA" id="FYESSHM"/>
<dbReference type="PANTHER" id="PTHR47926">
    <property type="entry name" value="PENTATRICOPEPTIDE REPEAT-CONTAINING PROTEIN"/>
    <property type="match status" value="1"/>
</dbReference>
<evidence type="ECO:0000256" key="2">
    <source>
        <dbReference type="PROSITE-ProRule" id="PRU00708"/>
    </source>
</evidence>
<name>A0A200Q4F0_MACCD</name>
<evidence type="ECO:0000256" key="1">
    <source>
        <dbReference type="ARBA" id="ARBA00022737"/>
    </source>
</evidence>
<dbReference type="PROSITE" id="PS51375">
    <property type="entry name" value="PPR"/>
    <property type="match status" value="1"/>
</dbReference>
<dbReference type="EMBL" id="MVGT01003119">
    <property type="protein sequence ID" value="OVA05267.1"/>
    <property type="molecule type" value="Genomic_DNA"/>
</dbReference>
<dbReference type="STRING" id="56857.A0A200Q4F0"/>
<dbReference type="Pfam" id="PF01535">
    <property type="entry name" value="PPR"/>
    <property type="match status" value="2"/>
</dbReference>
<dbReference type="NCBIfam" id="TIGR00756">
    <property type="entry name" value="PPR"/>
    <property type="match status" value="2"/>
</dbReference>
<sequence>MGIQIHPYVIKQGLGSDKCVVSALIDRYGKHGCTSEMLQVFDEVAQMDVGSCNALVSGLARNGLVDDALEVFRQFEGQGIELNVVS</sequence>
<dbReference type="PANTHER" id="PTHR47926:SF347">
    <property type="entry name" value="PENTATRICOPEPTIDE REPEAT-CONTAINING PROTEIN"/>
    <property type="match status" value="1"/>
</dbReference>